<dbReference type="InterPro" id="IPR011042">
    <property type="entry name" value="6-blade_b-propeller_TolB-like"/>
</dbReference>
<evidence type="ECO:0000313" key="3">
    <source>
        <dbReference type="Proteomes" id="UP000252884"/>
    </source>
</evidence>
<dbReference type="EMBL" id="QPJK01000013">
    <property type="protein sequence ID" value="RCW65141.1"/>
    <property type="molecule type" value="Genomic_DNA"/>
</dbReference>
<dbReference type="Gene3D" id="2.120.10.30">
    <property type="entry name" value="TolB, C-terminal domain"/>
    <property type="match status" value="1"/>
</dbReference>
<protein>
    <submittedName>
        <fullName evidence="2">Sugar lactone lactonase YvrE</fullName>
    </submittedName>
</protein>
<dbReference type="SUPFAM" id="SSF63829">
    <property type="entry name" value="Calcium-dependent phosphotriesterase"/>
    <property type="match status" value="1"/>
</dbReference>
<dbReference type="Pfam" id="PF08450">
    <property type="entry name" value="SGL"/>
    <property type="match status" value="1"/>
</dbReference>
<dbReference type="InterPro" id="IPR013658">
    <property type="entry name" value="SGL"/>
</dbReference>
<reference evidence="2 3" key="1">
    <citation type="submission" date="2018-07" db="EMBL/GenBank/DDBJ databases">
        <title>Genomic Encyclopedia of Type Strains, Phase IV (KMG-IV): sequencing the most valuable type-strain genomes for metagenomic binning, comparative biology and taxonomic classification.</title>
        <authorList>
            <person name="Goeker M."/>
        </authorList>
    </citation>
    <scope>NUCLEOTIDE SEQUENCE [LARGE SCALE GENOMIC DNA]</scope>
    <source>
        <strain evidence="2 3">DSM 21634</strain>
    </source>
</reference>
<name>A0A368XAZ1_9BURK</name>
<evidence type="ECO:0000313" key="2">
    <source>
        <dbReference type="EMBL" id="RCW65141.1"/>
    </source>
</evidence>
<dbReference type="AlphaFoldDB" id="A0A368XAZ1"/>
<dbReference type="InterPro" id="IPR051262">
    <property type="entry name" value="SMP-30/CGR1_Lactonase"/>
</dbReference>
<feature type="domain" description="SMP-30/Gluconolactonase/LRE-like region" evidence="1">
    <location>
        <begin position="85"/>
        <end position="257"/>
    </location>
</feature>
<dbReference type="PANTHER" id="PTHR47572">
    <property type="entry name" value="LIPOPROTEIN-RELATED"/>
    <property type="match status" value="1"/>
</dbReference>
<proteinExistence type="predicted"/>
<dbReference type="Proteomes" id="UP000252884">
    <property type="component" value="Unassembled WGS sequence"/>
</dbReference>
<keyword evidence="3" id="KW-1185">Reference proteome</keyword>
<dbReference type="PANTHER" id="PTHR47572:SF5">
    <property type="entry name" value="BLR2277 PROTEIN"/>
    <property type="match status" value="1"/>
</dbReference>
<comment type="caution">
    <text evidence="2">The sequence shown here is derived from an EMBL/GenBank/DDBJ whole genome shotgun (WGS) entry which is preliminary data.</text>
</comment>
<accession>A0A368XAZ1</accession>
<sequence>MRVQTNGQARYPLPRDYHVPVSELRPVFDGLRSPECILSNASGEFLMSDRRGGFTHITPDGRAHLVRGSTLQGGPLHANGIALASDGRVLVAHLGDAEGGVYALGDAGCALPIVTALEGKPLPPTNYVVEDADGRIWFTVSTRHIPRMQAWYPDIADGYIAVHDARGTRILADGLGYTNELAFSPDGQFVYVNETHARRLTRFRLRPGPELTDRETVCSFPAGDQLDGVCFDAFGGVWVTCIVSNKVYVVRPDGELQLVIADTDAAHVAQYVSDLDARRLRRDSIWTCGASTLGNVSSLCFAGPQRRTVFLGSLLGERVLAFDCPVPGHEPAHWHRRFAGMA</sequence>
<evidence type="ECO:0000259" key="1">
    <source>
        <dbReference type="Pfam" id="PF08450"/>
    </source>
</evidence>
<organism evidence="2 3">
    <name type="scientific">Pseudorhodoferax soli</name>
    <dbReference type="NCBI Taxonomy" id="545864"/>
    <lineage>
        <taxon>Bacteria</taxon>
        <taxon>Pseudomonadati</taxon>
        <taxon>Pseudomonadota</taxon>
        <taxon>Betaproteobacteria</taxon>
        <taxon>Burkholderiales</taxon>
        <taxon>Comamonadaceae</taxon>
    </lineage>
</organism>
<dbReference type="RefSeq" id="WP_245965993.1">
    <property type="nucleotide sequence ID" value="NZ_QPJK01000013.1"/>
</dbReference>
<gene>
    <name evidence="2" type="ORF">DES41_11365</name>
</gene>